<feature type="transmembrane region" description="Helical" evidence="2">
    <location>
        <begin position="186"/>
        <end position="206"/>
    </location>
</feature>
<reference evidence="8" key="1">
    <citation type="journal article" date="2017" name="Appl. Environ. Microbiol.">
        <title>Molecular characterization of an Endozoicomonas-like organism causing infection in king scallop Pecten maximus L.</title>
        <authorList>
            <person name="Cano I."/>
            <person name="van Aerle R."/>
            <person name="Ross S."/>
            <person name="Verner-Jeffreys D.W."/>
            <person name="Paley R.K."/>
            <person name="Rimmer G."/>
            <person name="Ryder D."/>
            <person name="Hooper P."/>
            <person name="Stone D."/>
            <person name="Feist S.W."/>
        </authorList>
    </citation>
    <scope>NUCLEOTIDE SEQUENCE</scope>
</reference>
<dbReference type="AlphaFoldDB" id="A0A2H9TB37"/>
<dbReference type="Gene3D" id="3.30.1340.30">
    <property type="match status" value="1"/>
</dbReference>
<dbReference type="Pfam" id="PF21934">
    <property type="entry name" value="Yop-YscD_ppl_3rd"/>
    <property type="match status" value="1"/>
</dbReference>
<feature type="compositionally biased region" description="Acidic residues" evidence="1">
    <location>
        <begin position="69"/>
        <end position="78"/>
    </location>
</feature>
<dbReference type="Pfam" id="PF21937">
    <property type="entry name" value="Yop-YscD_ppl_2nd"/>
    <property type="match status" value="1"/>
</dbReference>
<evidence type="ECO:0000259" key="6">
    <source>
        <dbReference type="Pfam" id="PF21937"/>
    </source>
</evidence>
<protein>
    <submittedName>
        <fullName evidence="8">Yop proteins translocation protein D</fullName>
    </submittedName>
</protein>
<feature type="region of interest" description="Disordered" evidence="1">
    <location>
        <begin position="59"/>
        <end position="87"/>
    </location>
</feature>
<dbReference type="NCBIfam" id="TIGR02500">
    <property type="entry name" value="type_III_yscD"/>
    <property type="match status" value="1"/>
</dbReference>
<evidence type="ECO:0000259" key="3">
    <source>
        <dbReference type="Pfam" id="PF16693"/>
    </source>
</evidence>
<dbReference type="InterPro" id="IPR053947">
    <property type="entry name" value="YscD_ppl__2nd"/>
</dbReference>
<dbReference type="InterPro" id="IPR057770">
    <property type="entry name" value="YscD/Y4YQ_C"/>
</dbReference>
<dbReference type="InterPro" id="IPR032034">
    <property type="entry name" value="YscD_ppl_1st"/>
</dbReference>
<keyword evidence="2" id="KW-0472">Membrane</keyword>
<dbReference type="InterPro" id="IPR032030">
    <property type="entry name" value="YscD_cytoplasmic_dom"/>
</dbReference>
<proteinExistence type="predicted"/>
<dbReference type="SUPFAM" id="SSF49879">
    <property type="entry name" value="SMAD/FHA domain"/>
    <property type="match status" value="1"/>
</dbReference>
<comment type="caution">
    <text evidence="8">The sequence shown here is derived from an EMBL/GenBank/DDBJ whole genome shotgun (WGS) entry which is preliminary data.</text>
</comment>
<feature type="domain" description="YscD-like Bon-like" evidence="3">
    <location>
        <begin position="223"/>
        <end position="279"/>
    </location>
</feature>
<evidence type="ECO:0000313" key="8">
    <source>
        <dbReference type="EMBL" id="PJE80413.1"/>
    </source>
</evidence>
<gene>
    <name evidence="8" type="primary">yscD</name>
    <name evidence="8" type="ORF">CI610_00596</name>
</gene>
<feature type="domain" description="YscD-like Bon-like" evidence="6">
    <location>
        <begin position="281"/>
        <end position="346"/>
    </location>
</feature>
<dbReference type="InterPro" id="IPR008984">
    <property type="entry name" value="SMAD_FHA_dom_sf"/>
</dbReference>
<keyword evidence="2" id="KW-1133">Transmembrane helix</keyword>
<dbReference type="Pfam" id="PF16693">
    <property type="entry name" value="Yop-YscD_ppl_1st"/>
    <property type="match status" value="1"/>
</dbReference>
<feature type="domain" description="YscD cytoplasmic" evidence="4">
    <location>
        <begin position="7"/>
        <end position="60"/>
    </location>
</feature>
<evidence type="ECO:0000256" key="2">
    <source>
        <dbReference type="SAM" id="Phobius"/>
    </source>
</evidence>
<feature type="region of interest" description="Disordered" evidence="1">
    <location>
        <begin position="129"/>
        <end position="163"/>
    </location>
</feature>
<dbReference type="Pfam" id="PF16697">
    <property type="entry name" value="Yop-YscD_cpl"/>
    <property type="match status" value="1"/>
</dbReference>
<evidence type="ECO:0000256" key="1">
    <source>
        <dbReference type="SAM" id="MobiDB-lite"/>
    </source>
</evidence>
<dbReference type="Pfam" id="PF23893">
    <property type="entry name" value="Y4YQ_C"/>
    <property type="match status" value="1"/>
</dbReference>
<sequence length="504" mass="55880">MDEYYLKILSGNHQGAEIPLTSGNYSLGKGEHCDLVLTDESLKDVHLTLSITDDSSFQISLSKQKPSDTDPDENDDADNSPTLNSVLYLNGDKTDENTSFNAFDILTTAGIHFSVGPAKDQWPELTLPTITQTKTDSQKTASNSIHTEDKSDMSDNNSQLETNDDIDDEYEEEGDDEEGTGVNLKLLLIIPLSIILLIIALAAFLFSSESVDPEQIKKPIKYLETAKRITAESALGNITLEELPDHTILIKGYTDTRKSRDDFHKILRARAIPFKSRIIVMKDMRANAEALLQDRGYKNLTVEVDSSPGHLVVTGYTISPEQIEKIIASMKHEIHGVKSIINQVRDHSDRVRALKNLLQEANLASRVQLIERPGKILLQQIQADDNQRKQLAQVISSFRKRYGNTPELIAAYKLASSGSKTSISSKNTTKNLIPAISIRGVSMGSIPYVIMADGAKYLVGATLDNGYVIEDINLEYLLLVKGTQKFKYRLGGHSSAQSKDQEKR</sequence>
<dbReference type="EMBL" id="NSIT01000018">
    <property type="protein sequence ID" value="PJE80413.1"/>
    <property type="molecule type" value="Genomic_DNA"/>
</dbReference>
<feature type="domain" description="YscD-like Bon-like" evidence="5">
    <location>
        <begin position="350"/>
        <end position="410"/>
    </location>
</feature>
<organism evidence="8">
    <name type="scientific">invertebrate metagenome</name>
    <dbReference type="NCBI Taxonomy" id="1711999"/>
    <lineage>
        <taxon>unclassified sequences</taxon>
        <taxon>metagenomes</taxon>
        <taxon>organismal metagenomes</taxon>
    </lineage>
</organism>
<name>A0A2H9TB37_9ZZZZ</name>
<dbReference type="Gene3D" id="2.60.200.20">
    <property type="match status" value="1"/>
</dbReference>
<feature type="domain" description="YscD/Y4YQ C-terminal" evidence="7">
    <location>
        <begin position="437"/>
        <end position="486"/>
    </location>
</feature>
<evidence type="ECO:0000259" key="4">
    <source>
        <dbReference type="Pfam" id="PF16697"/>
    </source>
</evidence>
<dbReference type="InterPro" id="IPR012843">
    <property type="entry name" value="YscD"/>
</dbReference>
<evidence type="ECO:0000259" key="7">
    <source>
        <dbReference type="Pfam" id="PF23893"/>
    </source>
</evidence>
<accession>A0A2H9TB37</accession>
<feature type="compositionally biased region" description="Polar residues" evidence="1">
    <location>
        <begin position="129"/>
        <end position="145"/>
    </location>
</feature>
<keyword evidence="2" id="KW-0812">Transmembrane</keyword>
<evidence type="ECO:0000259" key="5">
    <source>
        <dbReference type="Pfam" id="PF21934"/>
    </source>
</evidence>
<dbReference type="InterPro" id="IPR053946">
    <property type="entry name" value="YscD_ppl_3rd"/>
</dbReference>